<dbReference type="InterPro" id="IPR006047">
    <property type="entry name" value="GH13_cat_dom"/>
</dbReference>
<proteinExistence type="predicted"/>
<protein>
    <submittedName>
        <fullName evidence="2">Maltodextrin glycosyltransferase</fullName>
    </submittedName>
</protein>
<dbReference type="GO" id="GO:0009313">
    <property type="term" value="P:oligosaccharide catabolic process"/>
    <property type="evidence" value="ECO:0007669"/>
    <property type="project" value="TreeGrafter"/>
</dbReference>
<dbReference type="Pfam" id="PF00128">
    <property type="entry name" value="Alpha-amylase"/>
    <property type="match status" value="1"/>
</dbReference>
<dbReference type="PANTHER" id="PTHR10357">
    <property type="entry name" value="ALPHA-AMYLASE FAMILY MEMBER"/>
    <property type="match status" value="1"/>
</dbReference>
<accession>A0A4Z0W1R8</accession>
<evidence type="ECO:0000313" key="3">
    <source>
        <dbReference type="Proteomes" id="UP000297288"/>
    </source>
</evidence>
<dbReference type="CDD" id="cd11335">
    <property type="entry name" value="AmyAc_MTase_N"/>
    <property type="match status" value="1"/>
</dbReference>
<reference evidence="2 3" key="1">
    <citation type="submission" date="2019-04" db="EMBL/GenBank/DDBJ databases">
        <title>Draft genome sequence data and analysis of a Fermenting Bacterium, Geotoga petraea strain HO-Geo1, isolated from heavy-oil petroleum reservoir in Russia.</title>
        <authorList>
            <person name="Grouzdev D.S."/>
            <person name="Semenova E.M."/>
            <person name="Sokolova D.S."/>
            <person name="Tourova T.P."/>
            <person name="Poltaraus A.B."/>
            <person name="Nazina T.N."/>
        </authorList>
    </citation>
    <scope>NUCLEOTIDE SEQUENCE [LARGE SCALE GENOMIC DNA]</scope>
    <source>
        <strain evidence="2 3">HO-Geo1</strain>
    </source>
</reference>
<dbReference type="Gene3D" id="3.20.20.80">
    <property type="entry name" value="Glycosidases"/>
    <property type="match status" value="1"/>
</dbReference>
<gene>
    <name evidence="2" type="ORF">E4650_05590</name>
</gene>
<keyword evidence="2" id="KW-0808">Transferase</keyword>
<dbReference type="SMART" id="SM00642">
    <property type="entry name" value="Aamy"/>
    <property type="match status" value="1"/>
</dbReference>
<dbReference type="Proteomes" id="UP000297288">
    <property type="component" value="Unassembled WGS sequence"/>
</dbReference>
<dbReference type="GO" id="GO:0004556">
    <property type="term" value="F:alpha-amylase activity"/>
    <property type="evidence" value="ECO:0007669"/>
    <property type="project" value="TreeGrafter"/>
</dbReference>
<dbReference type="RefSeq" id="WP_135402815.1">
    <property type="nucleotide sequence ID" value="NZ_SRME01000003.1"/>
</dbReference>
<evidence type="ECO:0000259" key="1">
    <source>
        <dbReference type="SMART" id="SM00642"/>
    </source>
</evidence>
<dbReference type="SUPFAM" id="SSF51445">
    <property type="entry name" value="(Trans)glycosidases"/>
    <property type="match status" value="1"/>
</dbReference>
<sequence>MKVLNKVLEHLKEKVDQGNYDYAIPKRWMPEGYEGQVKLKGRKFFVNPYEFHSKIIEEIIKNRESTNDYSKPLSFVTGEKSADWIKKSVIYGAHVRATAAYTHDNSSIFMPVDKKGYTESGTFLKMISLLPYLKQYNVNCIYLLPISQSSNKFKKGEVGSPYSVKDFFSVEKDYKDTLLGNEFTPNEQFGAFVEAAHIMGIKVMLDFVPRTSARDNRLILEHPDWFYWIDVKELNSFKPPKIKSLKFELPSEDNLETLYNDPEVIKHLKKFRWDPKTQNPKKWGKFVKNNKDNPDFLDEIAKEFKVITVPGFSDWINDPQPPWDDVTFLRLFKTHPSAAQKFVSDDQPPYVLFDVIKSSNFPGTEKNEELWKIIADIMPFYQRNFGIDGARLDMGHALPDELEGMIIKKAKEYDPAFAIIAEELNMDNDKRAKNNGYDGILGNSWWSEPRVDEGWLKKFSQKIMPELVTPAFATAETPDSPRAVTRDYGEKFSKLSAVLNTFMPNGITFINSGYEIFEPQPMNTGLDFEDPVEEKFKQLPPNDQFYGKLAFFDWYALHWDTDHHMVKLLKLLGTIKEKYVDLTSDMNSFRFIDFGEKAFVFFYWNGQKGILIPVNLSDEFPFFFDIDLGFHTWKGYHKITTLVENYRRGESNWEIQDGRLKITINPFEARVFEIK</sequence>
<dbReference type="AlphaFoldDB" id="A0A4Z0W1R8"/>
<dbReference type="InterPro" id="IPR017853">
    <property type="entry name" value="GH"/>
</dbReference>
<evidence type="ECO:0000313" key="2">
    <source>
        <dbReference type="EMBL" id="TGG87816.1"/>
    </source>
</evidence>
<dbReference type="PANTHER" id="PTHR10357:SF179">
    <property type="entry name" value="NEUTRAL AND BASIC AMINO ACID TRANSPORT PROTEIN RBAT"/>
    <property type="match status" value="1"/>
</dbReference>
<dbReference type="EMBL" id="SRME01000003">
    <property type="protein sequence ID" value="TGG87816.1"/>
    <property type="molecule type" value="Genomic_DNA"/>
</dbReference>
<comment type="caution">
    <text evidence="2">The sequence shown here is derived from an EMBL/GenBank/DDBJ whole genome shotgun (WGS) entry which is preliminary data.</text>
</comment>
<dbReference type="GO" id="GO:0016740">
    <property type="term" value="F:transferase activity"/>
    <property type="evidence" value="ECO:0007669"/>
    <property type="project" value="UniProtKB-KW"/>
</dbReference>
<feature type="domain" description="Glycosyl hydrolase family 13 catalytic" evidence="1">
    <location>
        <begin position="92"/>
        <end position="553"/>
    </location>
</feature>
<organism evidence="2 3">
    <name type="scientific">Geotoga petraea</name>
    <dbReference type="NCBI Taxonomy" id="28234"/>
    <lineage>
        <taxon>Bacteria</taxon>
        <taxon>Thermotogati</taxon>
        <taxon>Thermotogota</taxon>
        <taxon>Thermotogae</taxon>
        <taxon>Petrotogales</taxon>
        <taxon>Petrotogaceae</taxon>
        <taxon>Geotoga</taxon>
    </lineage>
</organism>
<dbReference type="OrthoDB" id="9805159at2"/>
<name>A0A4Z0W1R8_9BACT</name>